<accession>F5XLZ2</accession>
<dbReference type="Proteomes" id="UP000007947">
    <property type="component" value="Chromosome"/>
</dbReference>
<dbReference type="KEGG" id="mph:MLP_08570"/>
<dbReference type="STRING" id="1032480.MLP_08570"/>
<name>F5XLZ2_MICPN</name>
<keyword evidence="2" id="KW-1185">Reference proteome</keyword>
<dbReference type="HOGENOM" id="CLU_1641786_0_0_11"/>
<evidence type="ECO:0000313" key="1">
    <source>
        <dbReference type="EMBL" id="BAK33871.1"/>
    </source>
</evidence>
<protein>
    <submittedName>
        <fullName evidence="1">Uncharacterized protein</fullName>
    </submittedName>
</protein>
<sequence>MLTPQSKGLAGKEYLDTFFGASLAAENFGRDRAGRRFDDLAVGPALTSRLTSSAGNWVPVEVIYGSGKGLTTKGSQIWRWDSRGIKGNPLIDQNSNGEMFAAADFGGGRAKPAYNDLAVGDSLFPSNSRTWGAVGVIPGSRSGLTRARPGRPSVSTWAYVD</sequence>
<proteinExistence type="predicted"/>
<evidence type="ECO:0000313" key="2">
    <source>
        <dbReference type="Proteomes" id="UP000007947"/>
    </source>
</evidence>
<dbReference type="AlphaFoldDB" id="F5XLZ2"/>
<organism evidence="1 2">
    <name type="scientific">Microlunatus phosphovorus (strain ATCC 700054 / DSM 10555 / JCM 9379 / NBRC 101784 / NCIMB 13414 / VKM Ac-1990 / NM-1)</name>
    <dbReference type="NCBI Taxonomy" id="1032480"/>
    <lineage>
        <taxon>Bacteria</taxon>
        <taxon>Bacillati</taxon>
        <taxon>Actinomycetota</taxon>
        <taxon>Actinomycetes</taxon>
        <taxon>Propionibacteriales</taxon>
        <taxon>Propionibacteriaceae</taxon>
        <taxon>Microlunatus</taxon>
    </lineage>
</organism>
<dbReference type="EMBL" id="AP012204">
    <property type="protein sequence ID" value="BAK33871.1"/>
    <property type="molecule type" value="Genomic_DNA"/>
</dbReference>
<reference evidence="1 2" key="1">
    <citation type="submission" date="2011-05" db="EMBL/GenBank/DDBJ databases">
        <title>Whole genome sequence of Microlunatus phosphovorus NM-1.</title>
        <authorList>
            <person name="Hosoyama A."/>
            <person name="Sasaki K."/>
            <person name="Harada T."/>
            <person name="Igarashi R."/>
            <person name="Kawakoshi A."/>
            <person name="Sasagawa M."/>
            <person name="Fukada J."/>
            <person name="Nakamura S."/>
            <person name="Katano Y."/>
            <person name="Hanada S."/>
            <person name="Kamagata Y."/>
            <person name="Nakamura N."/>
            <person name="Yamazaki S."/>
            <person name="Fujita N."/>
        </authorList>
    </citation>
    <scope>NUCLEOTIDE SEQUENCE [LARGE SCALE GENOMIC DNA]</scope>
    <source>
        <strain evidence="2">ATCC 700054 / DSM 10555 / JCM 9379 / NBRC 101784 / NCIMB 13414 / VKM Ac-1990 / NM-1</strain>
    </source>
</reference>
<gene>
    <name evidence="1" type="ordered locus">MLP_08570</name>
</gene>